<sequence length="865" mass="100910">MGKVKLKTKKQGPKKPLTRKEQRKQKVLDKKNNKRIYHASKSNGAERVAAAAAEAAAAATVRKQKQGKRKRKPKGNPLDLKWEELIKSKLGSDDEDESIASDFSDAEVDALIQPSQKVETFEPLGKVPTQRKQKHAGIQRVDEAAQRRKELRQQKELEGKSRKQRIKQLKLENEEEDREIAKLEKKLKLNKTKDKGRLVKKMFSDGLDYLLDFVMDDEEEKQKWEQKQERKKQLKEQQEKEEAGMWSDDDDEMDDDMQQSDDEEEDDMVADESEDEEDLNDSDEADEEEEKEEDDEDDGDEEPTPKFKEDIYGRRRDAEGNVVPDNAEQEGQKYIPPHQRRAALLDSGSAKQSEQLERLQKQCKGQLNRLSEANLHKIATSIEALYMKNSRYNMNETLTKLLQESLIGYTRSNERMVQEHMVLLAYLHAQIGSEIGAHFLQIFVELFDQYIKDISIMEVEDKRLNNLVLILCYMYIFKIYELSLLMELIGLLAKSLCEKSVECLLLIFQSIGFRLRKDDPVAFKTMMQGVQSQIADAPLELKDNPRLRFMVDILNAVKNNNMSKLPQYDPQLAENLRKRLKAMLKNDHYVTTLNIKLEDLLKADKVGKWWIIGSAWTNDLNGASSQDHNEKRDKKEEKSNSGFTEQLLDLAKRQQMNTAERRQIFCLIMSAADYVDAFEKILHLSLKDQRSVAYVILHCALNERRPNPYYAHLALKFCQYNRKHQLAFQFASWDRINDIESLTKNQIRNLASFLQHLILNSGLQLSVLKVVDFMQLDKLSFYFMREIMVKLLLVVEERELYQAFERVAKNTKLQQFKQSLRLFMQHFLLGQTEEQLAKLKLKEGQQELLQRRIEYLDKLLAYVDL</sequence>
<gene>
    <name evidence="7" type="primary">Dwil\GK12640</name>
    <name evidence="7" type="ORF">Dwil_GK12640</name>
</gene>
<dbReference type="EMBL" id="CH964062">
    <property type="protein sequence ID" value="EDW78805.1"/>
    <property type="molecule type" value="Genomic_DNA"/>
</dbReference>
<feature type="compositionally biased region" description="Basic residues" evidence="5">
    <location>
        <begin position="62"/>
        <end position="74"/>
    </location>
</feature>
<dbReference type="SMART" id="SM00544">
    <property type="entry name" value="MA3"/>
    <property type="match status" value="1"/>
</dbReference>
<comment type="similarity">
    <text evidence="2">Belongs to the CWC22 family.</text>
</comment>
<dbReference type="GO" id="GO:0003723">
    <property type="term" value="F:RNA binding"/>
    <property type="evidence" value="ECO:0007669"/>
    <property type="project" value="InterPro"/>
</dbReference>
<feature type="compositionally biased region" description="Acidic residues" evidence="5">
    <location>
        <begin position="247"/>
        <end position="302"/>
    </location>
</feature>
<feature type="compositionally biased region" description="Basic and acidic residues" evidence="5">
    <location>
        <begin position="627"/>
        <end position="639"/>
    </location>
</feature>
<evidence type="ECO:0000256" key="5">
    <source>
        <dbReference type="SAM" id="MobiDB-lite"/>
    </source>
</evidence>
<feature type="compositionally biased region" description="Basic and acidic residues" evidence="5">
    <location>
        <begin position="303"/>
        <end position="319"/>
    </location>
</feature>
<keyword evidence="4" id="KW-0175">Coiled coil</keyword>
<dbReference type="Gene3D" id="1.25.40.180">
    <property type="match status" value="1"/>
</dbReference>
<dbReference type="Proteomes" id="UP000007798">
    <property type="component" value="Unassembled WGS sequence"/>
</dbReference>
<dbReference type="OMA" id="FMVDILN"/>
<dbReference type="KEGG" id="dwi:6645076"/>
<dbReference type="SMART" id="SM00543">
    <property type="entry name" value="MIF4G"/>
    <property type="match status" value="1"/>
</dbReference>
<feature type="region of interest" description="Disordered" evidence="5">
    <location>
        <begin position="218"/>
        <end position="337"/>
    </location>
</feature>
<dbReference type="PANTHER" id="PTHR18034">
    <property type="entry name" value="CELL CYCLE CONTROL PROTEIN CWF22-RELATED"/>
    <property type="match status" value="1"/>
</dbReference>
<evidence type="ECO:0000313" key="7">
    <source>
        <dbReference type="EMBL" id="EDW78805.1"/>
    </source>
</evidence>
<feature type="compositionally biased region" description="Basic residues" evidence="5">
    <location>
        <begin position="1"/>
        <end position="17"/>
    </location>
</feature>
<dbReference type="InterPro" id="IPR003891">
    <property type="entry name" value="Initiation_fac_eIF4g_MI"/>
</dbReference>
<dbReference type="GO" id="GO:0005730">
    <property type="term" value="C:nucleolus"/>
    <property type="evidence" value="ECO:0007669"/>
    <property type="project" value="UniProtKB-SubCell"/>
</dbReference>
<dbReference type="Pfam" id="PF02854">
    <property type="entry name" value="MIF4G"/>
    <property type="match status" value="1"/>
</dbReference>
<feature type="region of interest" description="Disordered" evidence="5">
    <location>
        <begin position="1"/>
        <end position="45"/>
    </location>
</feature>
<dbReference type="FunCoup" id="B4N366">
    <property type="interactions" value="1160"/>
</dbReference>
<dbReference type="InParanoid" id="B4N366"/>
<dbReference type="STRING" id="7260.B4N366"/>
<dbReference type="InterPro" id="IPR016024">
    <property type="entry name" value="ARM-type_fold"/>
</dbReference>
<dbReference type="AlphaFoldDB" id="B4N366"/>
<feature type="compositionally biased region" description="Basic and acidic residues" evidence="5">
    <location>
        <begin position="18"/>
        <end position="31"/>
    </location>
</feature>
<feature type="domain" description="MI" evidence="6">
    <location>
        <begin position="659"/>
        <end position="773"/>
    </location>
</feature>
<keyword evidence="8" id="KW-1185">Reference proteome</keyword>
<dbReference type="HOGENOM" id="CLU_006786_0_0_1"/>
<feature type="compositionally biased region" description="Basic and acidic residues" evidence="5">
    <location>
        <begin position="234"/>
        <end position="243"/>
    </location>
</feature>
<evidence type="ECO:0000256" key="2">
    <source>
        <dbReference type="ARBA" id="ARBA00006856"/>
    </source>
</evidence>
<evidence type="ECO:0000259" key="6">
    <source>
        <dbReference type="PROSITE" id="PS51366"/>
    </source>
</evidence>
<dbReference type="SUPFAM" id="SSF48371">
    <property type="entry name" value="ARM repeat"/>
    <property type="match status" value="1"/>
</dbReference>
<comment type="subcellular location">
    <subcellularLocation>
        <location evidence="1">Nucleus</location>
        <location evidence="1">Nucleolus</location>
    </subcellularLocation>
</comment>
<dbReference type="eggNOG" id="KOG2141">
    <property type="taxonomic scope" value="Eukaryota"/>
</dbReference>
<feature type="region of interest" description="Disordered" evidence="5">
    <location>
        <begin position="60"/>
        <end position="81"/>
    </location>
</feature>
<organism evidence="7 8">
    <name type="scientific">Drosophila willistoni</name>
    <name type="common">Fruit fly</name>
    <dbReference type="NCBI Taxonomy" id="7260"/>
    <lineage>
        <taxon>Eukaryota</taxon>
        <taxon>Metazoa</taxon>
        <taxon>Ecdysozoa</taxon>
        <taxon>Arthropoda</taxon>
        <taxon>Hexapoda</taxon>
        <taxon>Insecta</taxon>
        <taxon>Pterygota</taxon>
        <taxon>Neoptera</taxon>
        <taxon>Endopterygota</taxon>
        <taxon>Diptera</taxon>
        <taxon>Brachycera</taxon>
        <taxon>Muscomorpha</taxon>
        <taxon>Ephydroidea</taxon>
        <taxon>Drosophilidae</taxon>
        <taxon>Drosophila</taxon>
        <taxon>Sophophora</taxon>
    </lineage>
</organism>
<dbReference type="InterPro" id="IPR050781">
    <property type="entry name" value="CWC22_splicing_factor"/>
</dbReference>
<feature type="compositionally biased region" description="Basic and acidic residues" evidence="5">
    <location>
        <begin position="140"/>
        <end position="161"/>
    </location>
</feature>
<feature type="region of interest" description="Disordered" evidence="5">
    <location>
        <begin position="622"/>
        <end position="642"/>
    </location>
</feature>
<evidence type="ECO:0000256" key="3">
    <source>
        <dbReference type="ARBA" id="ARBA00023242"/>
    </source>
</evidence>
<proteinExistence type="inferred from homology"/>
<dbReference type="InterPro" id="IPR003890">
    <property type="entry name" value="MIF4G-like_typ-3"/>
</dbReference>
<dbReference type="PANTHER" id="PTHR18034:SF4">
    <property type="entry name" value="NUCLEOLAR MIF4G DOMAIN-CONTAINING PROTEIN 1"/>
    <property type="match status" value="1"/>
</dbReference>
<dbReference type="GO" id="GO:0042274">
    <property type="term" value="P:ribosomal small subunit biogenesis"/>
    <property type="evidence" value="ECO:0007669"/>
    <property type="project" value="TreeGrafter"/>
</dbReference>
<feature type="region of interest" description="Disordered" evidence="5">
    <location>
        <begin position="117"/>
        <end position="178"/>
    </location>
</feature>
<evidence type="ECO:0000313" key="8">
    <source>
        <dbReference type="Proteomes" id="UP000007798"/>
    </source>
</evidence>
<evidence type="ECO:0000256" key="4">
    <source>
        <dbReference type="SAM" id="Coils"/>
    </source>
</evidence>
<name>B4N366_DROWI</name>
<evidence type="ECO:0000256" key="1">
    <source>
        <dbReference type="ARBA" id="ARBA00004604"/>
    </source>
</evidence>
<keyword evidence="3" id="KW-0539">Nucleus</keyword>
<protein>
    <recommendedName>
        <fullName evidence="6">MI domain-containing protein</fullName>
    </recommendedName>
</protein>
<dbReference type="FunFam" id="1.25.40.180:FF:000032">
    <property type="entry name" value="Nucleolar MIF4G domain-containing protein 1"/>
    <property type="match status" value="1"/>
</dbReference>
<dbReference type="OrthoDB" id="10260961at2759"/>
<reference evidence="7 8" key="1">
    <citation type="journal article" date="2007" name="Nature">
        <title>Evolution of genes and genomes on the Drosophila phylogeny.</title>
        <authorList>
            <consortium name="Drosophila 12 Genomes Consortium"/>
            <person name="Clark A.G."/>
            <person name="Eisen M.B."/>
            <person name="Smith D.R."/>
            <person name="Bergman C.M."/>
            <person name="Oliver B."/>
            <person name="Markow T.A."/>
            <person name="Kaufman T.C."/>
            <person name="Kellis M."/>
            <person name="Gelbart W."/>
            <person name="Iyer V.N."/>
            <person name="Pollard D.A."/>
            <person name="Sackton T.B."/>
            <person name="Larracuente A.M."/>
            <person name="Singh N.D."/>
            <person name="Abad J.P."/>
            <person name="Abt D.N."/>
            <person name="Adryan B."/>
            <person name="Aguade M."/>
            <person name="Akashi H."/>
            <person name="Anderson W.W."/>
            <person name="Aquadro C.F."/>
            <person name="Ardell D.H."/>
            <person name="Arguello R."/>
            <person name="Artieri C.G."/>
            <person name="Barbash D.A."/>
            <person name="Barker D."/>
            <person name="Barsanti P."/>
            <person name="Batterham P."/>
            <person name="Batzoglou S."/>
            <person name="Begun D."/>
            <person name="Bhutkar A."/>
            <person name="Blanco E."/>
            <person name="Bosak S.A."/>
            <person name="Bradley R.K."/>
            <person name="Brand A.D."/>
            <person name="Brent M.R."/>
            <person name="Brooks A.N."/>
            <person name="Brown R.H."/>
            <person name="Butlin R.K."/>
            <person name="Caggese C."/>
            <person name="Calvi B.R."/>
            <person name="Bernardo de Carvalho A."/>
            <person name="Caspi A."/>
            <person name="Castrezana S."/>
            <person name="Celniker S.E."/>
            <person name="Chang J.L."/>
            <person name="Chapple C."/>
            <person name="Chatterji S."/>
            <person name="Chinwalla A."/>
            <person name="Civetta A."/>
            <person name="Clifton S.W."/>
            <person name="Comeron J.M."/>
            <person name="Costello J.C."/>
            <person name="Coyne J.A."/>
            <person name="Daub J."/>
            <person name="David R.G."/>
            <person name="Delcher A.L."/>
            <person name="Delehaunty K."/>
            <person name="Do C.B."/>
            <person name="Ebling H."/>
            <person name="Edwards K."/>
            <person name="Eickbush T."/>
            <person name="Evans J.D."/>
            <person name="Filipski A."/>
            <person name="Findeiss S."/>
            <person name="Freyhult E."/>
            <person name="Fulton L."/>
            <person name="Fulton R."/>
            <person name="Garcia A.C."/>
            <person name="Gardiner A."/>
            <person name="Garfield D.A."/>
            <person name="Garvin B.E."/>
            <person name="Gibson G."/>
            <person name="Gilbert D."/>
            <person name="Gnerre S."/>
            <person name="Godfrey J."/>
            <person name="Good R."/>
            <person name="Gotea V."/>
            <person name="Gravely B."/>
            <person name="Greenberg A.J."/>
            <person name="Griffiths-Jones S."/>
            <person name="Gross S."/>
            <person name="Guigo R."/>
            <person name="Gustafson E.A."/>
            <person name="Haerty W."/>
            <person name="Hahn M.W."/>
            <person name="Halligan D.L."/>
            <person name="Halpern A.L."/>
            <person name="Halter G.M."/>
            <person name="Han M.V."/>
            <person name="Heger A."/>
            <person name="Hillier L."/>
            <person name="Hinrichs A.S."/>
            <person name="Holmes I."/>
            <person name="Hoskins R.A."/>
            <person name="Hubisz M.J."/>
            <person name="Hultmark D."/>
            <person name="Huntley M.A."/>
            <person name="Jaffe D.B."/>
            <person name="Jagadeeshan S."/>
            <person name="Jeck W.R."/>
            <person name="Johnson J."/>
            <person name="Jones C.D."/>
            <person name="Jordan W.C."/>
            <person name="Karpen G.H."/>
            <person name="Kataoka E."/>
            <person name="Keightley P.D."/>
            <person name="Kheradpour P."/>
            <person name="Kirkness E.F."/>
            <person name="Koerich L.B."/>
            <person name="Kristiansen K."/>
            <person name="Kudrna D."/>
            <person name="Kulathinal R.J."/>
            <person name="Kumar S."/>
            <person name="Kwok R."/>
            <person name="Lander E."/>
            <person name="Langley C.H."/>
            <person name="Lapoint R."/>
            <person name="Lazzaro B.P."/>
            <person name="Lee S.J."/>
            <person name="Levesque L."/>
            <person name="Li R."/>
            <person name="Lin C.F."/>
            <person name="Lin M.F."/>
            <person name="Lindblad-Toh K."/>
            <person name="Llopart A."/>
            <person name="Long M."/>
            <person name="Low L."/>
            <person name="Lozovsky E."/>
            <person name="Lu J."/>
            <person name="Luo M."/>
            <person name="Machado C.A."/>
            <person name="Makalowski W."/>
            <person name="Marzo M."/>
            <person name="Matsuda M."/>
            <person name="Matzkin L."/>
            <person name="McAllister B."/>
            <person name="McBride C.S."/>
            <person name="McKernan B."/>
            <person name="McKernan K."/>
            <person name="Mendez-Lago M."/>
            <person name="Minx P."/>
            <person name="Mollenhauer M.U."/>
            <person name="Montooth K."/>
            <person name="Mount S.M."/>
            <person name="Mu X."/>
            <person name="Myers E."/>
            <person name="Negre B."/>
            <person name="Newfeld S."/>
            <person name="Nielsen R."/>
            <person name="Noor M.A."/>
            <person name="O'Grady P."/>
            <person name="Pachter L."/>
            <person name="Papaceit M."/>
            <person name="Parisi M.J."/>
            <person name="Parisi M."/>
            <person name="Parts L."/>
            <person name="Pedersen J.S."/>
            <person name="Pesole G."/>
            <person name="Phillippy A.M."/>
            <person name="Ponting C.P."/>
            <person name="Pop M."/>
            <person name="Porcelli D."/>
            <person name="Powell J.R."/>
            <person name="Prohaska S."/>
            <person name="Pruitt K."/>
            <person name="Puig M."/>
            <person name="Quesneville H."/>
            <person name="Ram K.R."/>
            <person name="Rand D."/>
            <person name="Rasmussen M.D."/>
            <person name="Reed L.K."/>
            <person name="Reenan R."/>
            <person name="Reily A."/>
            <person name="Remington K.A."/>
            <person name="Rieger T.T."/>
            <person name="Ritchie M.G."/>
            <person name="Robin C."/>
            <person name="Rogers Y.H."/>
            <person name="Rohde C."/>
            <person name="Rozas J."/>
            <person name="Rubenfield M.J."/>
            <person name="Ruiz A."/>
            <person name="Russo S."/>
            <person name="Salzberg S.L."/>
            <person name="Sanchez-Gracia A."/>
            <person name="Saranga D.J."/>
            <person name="Sato H."/>
            <person name="Schaeffer S.W."/>
            <person name="Schatz M.C."/>
            <person name="Schlenke T."/>
            <person name="Schwartz R."/>
            <person name="Segarra C."/>
            <person name="Singh R.S."/>
            <person name="Sirot L."/>
            <person name="Sirota M."/>
            <person name="Sisneros N.B."/>
            <person name="Smith C.D."/>
            <person name="Smith T.F."/>
            <person name="Spieth J."/>
            <person name="Stage D.E."/>
            <person name="Stark A."/>
            <person name="Stephan W."/>
            <person name="Strausberg R.L."/>
            <person name="Strempel S."/>
            <person name="Sturgill D."/>
            <person name="Sutton G."/>
            <person name="Sutton G.G."/>
            <person name="Tao W."/>
            <person name="Teichmann S."/>
            <person name="Tobari Y.N."/>
            <person name="Tomimura Y."/>
            <person name="Tsolas J.M."/>
            <person name="Valente V.L."/>
            <person name="Venter E."/>
            <person name="Venter J.C."/>
            <person name="Vicario S."/>
            <person name="Vieira F.G."/>
            <person name="Vilella A.J."/>
            <person name="Villasante A."/>
            <person name="Walenz B."/>
            <person name="Wang J."/>
            <person name="Wasserman M."/>
            <person name="Watts T."/>
            <person name="Wilson D."/>
            <person name="Wilson R.K."/>
            <person name="Wing R.A."/>
            <person name="Wolfner M.F."/>
            <person name="Wong A."/>
            <person name="Wong G.K."/>
            <person name="Wu C.I."/>
            <person name="Wu G."/>
            <person name="Yamamoto D."/>
            <person name="Yang H.P."/>
            <person name="Yang S.P."/>
            <person name="Yorke J.A."/>
            <person name="Yoshida K."/>
            <person name="Zdobnov E."/>
            <person name="Zhang P."/>
            <person name="Zhang Y."/>
            <person name="Zimin A.V."/>
            <person name="Baldwin J."/>
            <person name="Abdouelleil A."/>
            <person name="Abdulkadir J."/>
            <person name="Abebe A."/>
            <person name="Abera B."/>
            <person name="Abreu J."/>
            <person name="Acer S.C."/>
            <person name="Aftuck L."/>
            <person name="Alexander A."/>
            <person name="An P."/>
            <person name="Anderson E."/>
            <person name="Anderson S."/>
            <person name="Arachi H."/>
            <person name="Azer M."/>
            <person name="Bachantsang P."/>
            <person name="Barry A."/>
            <person name="Bayul T."/>
            <person name="Berlin A."/>
            <person name="Bessette D."/>
            <person name="Bloom T."/>
            <person name="Blye J."/>
            <person name="Boguslavskiy L."/>
            <person name="Bonnet C."/>
            <person name="Boukhgalter B."/>
            <person name="Bourzgui I."/>
            <person name="Brown A."/>
            <person name="Cahill P."/>
            <person name="Channer S."/>
            <person name="Cheshatsang Y."/>
            <person name="Chuda L."/>
            <person name="Citroen M."/>
            <person name="Collymore A."/>
            <person name="Cooke P."/>
            <person name="Costello M."/>
            <person name="D'Aco K."/>
            <person name="Daza R."/>
            <person name="De Haan G."/>
            <person name="DeGray S."/>
            <person name="DeMaso C."/>
            <person name="Dhargay N."/>
            <person name="Dooley K."/>
            <person name="Dooley E."/>
            <person name="Doricent M."/>
            <person name="Dorje P."/>
            <person name="Dorjee K."/>
            <person name="Dupes A."/>
            <person name="Elong R."/>
            <person name="Falk J."/>
            <person name="Farina A."/>
            <person name="Faro S."/>
            <person name="Ferguson D."/>
            <person name="Fisher S."/>
            <person name="Foley C.D."/>
            <person name="Franke A."/>
            <person name="Friedrich D."/>
            <person name="Gadbois L."/>
            <person name="Gearin G."/>
            <person name="Gearin C.R."/>
            <person name="Giannoukos G."/>
            <person name="Goode T."/>
            <person name="Graham J."/>
            <person name="Grandbois E."/>
            <person name="Grewal S."/>
            <person name="Gyaltsen K."/>
            <person name="Hafez N."/>
            <person name="Hagos B."/>
            <person name="Hall J."/>
            <person name="Henson C."/>
            <person name="Hollinger A."/>
            <person name="Honan T."/>
            <person name="Huard M.D."/>
            <person name="Hughes L."/>
            <person name="Hurhula B."/>
            <person name="Husby M.E."/>
            <person name="Kamat A."/>
            <person name="Kanga B."/>
            <person name="Kashin S."/>
            <person name="Khazanovich D."/>
            <person name="Kisner P."/>
            <person name="Lance K."/>
            <person name="Lara M."/>
            <person name="Lee W."/>
            <person name="Lennon N."/>
            <person name="Letendre F."/>
            <person name="LeVine R."/>
            <person name="Lipovsky A."/>
            <person name="Liu X."/>
            <person name="Liu J."/>
            <person name="Liu S."/>
            <person name="Lokyitsang T."/>
            <person name="Lokyitsang Y."/>
            <person name="Lubonja R."/>
            <person name="Lui A."/>
            <person name="MacDonald P."/>
            <person name="Magnisalis V."/>
            <person name="Maru K."/>
            <person name="Matthews C."/>
            <person name="McCusker W."/>
            <person name="McDonough S."/>
            <person name="Mehta T."/>
            <person name="Meldrim J."/>
            <person name="Meneus L."/>
            <person name="Mihai O."/>
            <person name="Mihalev A."/>
            <person name="Mihova T."/>
            <person name="Mittelman R."/>
            <person name="Mlenga V."/>
            <person name="Montmayeur A."/>
            <person name="Mulrain L."/>
            <person name="Navidi A."/>
            <person name="Naylor J."/>
            <person name="Negash T."/>
            <person name="Nguyen T."/>
            <person name="Nguyen N."/>
            <person name="Nicol R."/>
            <person name="Norbu C."/>
            <person name="Norbu N."/>
            <person name="Novod N."/>
            <person name="O'Neill B."/>
            <person name="Osman S."/>
            <person name="Markiewicz E."/>
            <person name="Oyono O.L."/>
            <person name="Patti C."/>
            <person name="Phunkhang P."/>
            <person name="Pierre F."/>
            <person name="Priest M."/>
            <person name="Raghuraman S."/>
            <person name="Rege F."/>
            <person name="Reyes R."/>
            <person name="Rise C."/>
            <person name="Rogov P."/>
            <person name="Ross K."/>
            <person name="Ryan E."/>
            <person name="Settipalli S."/>
            <person name="Shea T."/>
            <person name="Sherpa N."/>
            <person name="Shi L."/>
            <person name="Shih D."/>
            <person name="Sparrow T."/>
            <person name="Spaulding J."/>
            <person name="Stalker J."/>
            <person name="Stange-Thomann N."/>
            <person name="Stavropoulos S."/>
            <person name="Stone C."/>
            <person name="Strader C."/>
            <person name="Tesfaye S."/>
            <person name="Thomson T."/>
            <person name="Thoulutsang Y."/>
            <person name="Thoulutsang D."/>
            <person name="Topham K."/>
            <person name="Topping I."/>
            <person name="Tsamla T."/>
            <person name="Vassiliev H."/>
            <person name="Vo A."/>
            <person name="Wangchuk T."/>
            <person name="Wangdi T."/>
            <person name="Weiand M."/>
            <person name="Wilkinson J."/>
            <person name="Wilson A."/>
            <person name="Yadav S."/>
            <person name="Young G."/>
            <person name="Yu Q."/>
            <person name="Zembek L."/>
            <person name="Zhong D."/>
            <person name="Zimmer A."/>
            <person name="Zwirko Z."/>
            <person name="Jaffe D.B."/>
            <person name="Alvarez P."/>
            <person name="Brockman W."/>
            <person name="Butler J."/>
            <person name="Chin C."/>
            <person name="Gnerre S."/>
            <person name="Grabherr M."/>
            <person name="Kleber M."/>
            <person name="Mauceli E."/>
            <person name="MacCallum I."/>
        </authorList>
    </citation>
    <scope>NUCLEOTIDE SEQUENCE [LARGE SCALE GENOMIC DNA]</scope>
    <source>
        <strain evidence="8">Tucson 14030-0811.24</strain>
    </source>
</reference>
<accession>B4N366</accession>
<dbReference type="Pfam" id="PF02847">
    <property type="entry name" value="MA3"/>
    <property type="match status" value="1"/>
</dbReference>
<dbReference type="PROSITE" id="PS51366">
    <property type="entry name" value="MI"/>
    <property type="match status" value="1"/>
</dbReference>
<dbReference type="PhylomeDB" id="B4N366"/>
<feature type="coiled-coil region" evidence="4">
    <location>
        <begin position="349"/>
        <end position="376"/>
    </location>
</feature>